<dbReference type="KEGG" id="sxo:SXYL_01745"/>
<dbReference type="AlphaFoldDB" id="A0A418IPK6"/>
<evidence type="ECO:0008006" key="3">
    <source>
        <dbReference type="Google" id="ProtNLM"/>
    </source>
</evidence>
<dbReference type="Proteomes" id="UP000285567">
    <property type="component" value="Unassembled WGS sequence"/>
</dbReference>
<reference evidence="1 2" key="1">
    <citation type="journal article" date="2016" name="Front. Microbiol.">
        <title>Comprehensive Phylogenetic Analysis of Bovine Non-aureus Staphylococci Species Based on Whole-Genome Sequencing.</title>
        <authorList>
            <person name="Naushad S."/>
            <person name="Barkema H.W."/>
            <person name="Luby C."/>
            <person name="Condas L.A."/>
            <person name="Nobrega D.B."/>
            <person name="Carson D.A."/>
            <person name="De Buck J."/>
        </authorList>
    </citation>
    <scope>NUCLEOTIDE SEQUENCE [LARGE SCALE GENOMIC DNA]</scope>
    <source>
        <strain evidence="1 2">SNUC 102</strain>
    </source>
</reference>
<dbReference type="OrthoDB" id="2168818at2"/>
<organism evidence="1 2">
    <name type="scientific">Staphylococcus xylosus</name>
    <dbReference type="NCBI Taxonomy" id="1288"/>
    <lineage>
        <taxon>Bacteria</taxon>
        <taxon>Bacillati</taxon>
        <taxon>Bacillota</taxon>
        <taxon>Bacilli</taxon>
        <taxon>Bacillales</taxon>
        <taxon>Staphylococcaceae</taxon>
        <taxon>Staphylococcus</taxon>
    </lineage>
</organism>
<sequence length="134" mass="15959">MEDIMMKIYKAITDNQEIMNNVNKNDIKFYDYPNAQEIKTTCIVIDPIDTPKPSDFADDDNMTYEYLFQIDIFVKQNTGINGRVLSDRLVFLLQRIMWEQLGFGETSSIKPEYIKDFKLYHQAKRFEGKQYYKI</sequence>
<evidence type="ECO:0000313" key="1">
    <source>
        <dbReference type="EMBL" id="RIN11378.1"/>
    </source>
</evidence>
<protein>
    <recommendedName>
        <fullName evidence="3">DUF3168 domain-containing protein</fullName>
    </recommendedName>
</protein>
<accession>A0A418IPK6</accession>
<evidence type="ECO:0000313" key="2">
    <source>
        <dbReference type="Proteomes" id="UP000285567"/>
    </source>
</evidence>
<keyword evidence="2" id="KW-1185">Reference proteome</keyword>
<name>A0A418IPK6_STAXY</name>
<proteinExistence type="predicted"/>
<dbReference type="EMBL" id="QXUL01000021">
    <property type="protein sequence ID" value="RIN11378.1"/>
    <property type="molecule type" value="Genomic_DNA"/>
</dbReference>
<gene>
    <name evidence="1" type="ORF">BU097_05325</name>
</gene>
<dbReference type="RefSeq" id="WP_029376954.1">
    <property type="nucleotide sequence ID" value="NZ_JAFEMT010000001.1"/>
</dbReference>
<comment type="caution">
    <text evidence="1">The sequence shown here is derived from an EMBL/GenBank/DDBJ whole genome shotgun (WGS) entry which is preliminary data.</text>
</comment>